<accession>A0A151WVU8</accession>
<evidence type="ECO:0000313" key="2">
    <source>
        <dbReference type="EMBL" id="KYQ52014.1"/>
    </source>
</evidence>
<name>A0A151WVU8_9HYME</name>
<evidence type="ECO:0000313" key="3">
    <source>
        <dbReference type="Proteomes" id="UP000075809"/>
    </source>
</evidence>
<dbReference type="EMBL" id="KQ982691">
    <property type="protein sequence ID" value="KYQ52014.1"/>
    <property type="molecule type" value="Genomic_DNA"/>
</dbReference>
<evidence type="ECO:0000256" key="1">
    <source>
        <dbReference type="SAM" id="MobiDB-lite"/>
    </source>
</evidence>
<organism evidence="2 3">
    <name type="scientific">Mycetomoellerius zeteki</name>
    <dbReference type="NCBI Taxonomy" id="64791"/>
    <lineage>
        <taxon>Eukaryota</taxon>
        <taxon>Metazoa</taxon>
        <taxon>Ecdysozoa</taxon>
        <taxon>Arthropoda</taxon>
        <taxon>Hexapoda</taxon>
        <taxon>Insecta</taxon>
        <taxon>Pterygota</taxon>
        <taxon>Neoptera</taxon>
        <taxon>Endopterygota</taxon>
        <taxon>Hymenoptera</taxon>
        <taxon>Apocrita</taxon>
        <taxon>Aculeata</taxon>
        <taxon>Formicoidea</taxon>
        <taxon>Formicidae</taxon>
        <taxon>Myrmicinae</taxon>
        <taxon>Mycetomoellerius</taxon>
    </lineage>
</organism>
<dbReference type="Proteomes" id="UP000075809">
    <property type="component" value="Unassembled WGS sequence"/>
</dbReference>
<feature type="compositionally biased region" description="Basic and acidic residues" evidence="1">
    <location>
        <begin position="88"/>
        <end position="124"/>
    </location>
</feature>
<keyword evidence="3" id="KW-1185">Reference proteome</keyword>
<dbReference type="AlphaFoldDB" id="A0A151WVU8"/>
<gene>
    <name evidence="2" type="ORF">ALC60_08628</name>
</gene>
<proteinExistence type="predicted"/>
<reference evidence="2 3" key="1">
    <citation type="submission" date="2015-09" db="EMBL/GenBank/DDBJ databases">
        <title>Trachymyrmex zeteki WGS genome.</title>
        <authorList>
            <person name="Nygaard S."/>
            <person name="Hu H."/>
            <person name="Boomsma J."/>
            <person name="Zhang G."/>
        </authorList>
    </citation>
    <scope>NUCLEOTIDE SEQUENCE [LARGE SCALE GENOMIC DNA]</scope>
    <source>
        <strain evidence="2">Tzet28-1</strain>
        <tissue evidence="2">Whole body</tissue>
    </source>
</reference>
<feature type="region of interest" description="Disordered" evidence="1">
    <location>
        <begin position="87"/>
        <end position="124"/>
    </location>
</feature>
<protein>
    <submittedName>
        <fullName evidence="2">Uncharacterized protein</fullName>
    </submittedName>
</protein>
<sequence length="124" mass="13885">MRAAWREGQRDAPFCPVGCKRNLLSGYAVPAVLTVAKTKTTTVAKQALSCRIDKIHEFRGGACSRNGNCTPESRLLFHALSRFAPRGESLERKRWGRSGGDKEKGGPQERKLERIFELESPKRN</sequence>